<protein>
    <recommendedName>
        <fullName evidence="4">Transposase</fullName>
    </recommendedName>
</protein>
<accession>A0ABR3LIV2</accession>
<feature type="region of interest" description="Disordered" evidence="1">
    <location>
        <begin position="321"/>
        <end position="340"/>
    </location>
</feature>
<sequence>MSHLIVSGDCRYDSPGHNASYGTYSLLDIRSELVVAQETAQVTQVRNSYWLEVDGLERCLSKLGDYGVTISVLATDCHPSVQKVMRQEYELIQHEYDLWHIVKSVKKQLLQCHNEELLEWIRMITNHLWFCVTTCEGIVTKLKEKWISILHHITNVHNWVSGETMTKCEHPPYTLEEEGMEPWLHHSSAAFQHLQKVVLGKQLLKKLEKTTLGIHTGQLESLHSLYTKYATKRKKFLRESLEARLRVAALDHNNVNKETAKTKKGEEQHKQQYSKTAQQYVVKPLKVVKDYNFRRNIVASVINKCKSTSIRATLQELKTETPTTLAQHKGVEKPDKAESE</sequence>
<evidence type="ECO:0000313" key="3">
    <source>
        <dbReference type="Proteomes" id="UP001558613"/>
    </source>
</evidence>
<evidence type="ECO:0000313" key="2">
    <source>
        <dbReference type="EMBL" id="KAL1252265.1"/>
    </source>
</evidence>
<comment type="caution">
    <text evidence="2">The sequence shown here is derived from an EMBL/GenBank/DDBJ whole genome shotgun (WGS) entry which is preliminary data.</text>
</comment>
<feature type="compositionally biased region" description="Basic and acidic residues" evidence="1">
    <location>
        <begin position="329"/>
        <end position="340"/>
    </location>
</feature>
<dbReference type="PANTHER" id="PTHR31751:SF42">
    <property type="entry name" value="PROTEIN CBG10204"/>
    <property type="match status" value="1"/>
</dbReference>
<proteinExistence type="predicted"/>
<reference evidence="2 3" key="1">
    <citation type="submission" date="2023-09" db="EMBL/GenBank/DDBJ databases">
        <authorList>
            <person name="Wang M."/>
        </authorList>
    </citation>
    <scope>NUCLEOTIDE SEQUENCE [LARGE SCALE GENOMIC DNA]</scope>
    <source>
        <strain evidence="2">GT-2023</strain>
        <tissue evidence="2">Liver</tissue>
    </source>
</reference>
<dbReference type="Proteomes" id="UP001558613">
    <property type="component" value="Unassembled WGS sequence"/>
</dbReference>
<dbReference type="EMBL" id="JAYMGO010000022">
    <property type="protein sequence ID" value="KAL1252265.1"/>
    <property type="molecule type" value="Genomic_DNA"/>
</dbReference>
<dbReference type="PANTHER" id="PTHR31751">
    <property type="entry name" value="SI:CH211-108C17.2-RELATED-RELATED"/>
    <property type="match status" value="1"/>
</dbReference>
<evidence type="ECO:0008006" key="4">
    <source>
        <dbReference type="Google" id="ProtNLM"/>
    </source>
</evidence>
<keyword evidence="3" id="KW-1185">Reference proteome</keyword>
<evidence type="ECO:0000256" key="1">
    <source>
        <dbReference type="SAM" id="MobiDB-lite"/>
    </source>
</evidence>
<gene>
    <name evidence="2" type="ORF">QQF64_020061</name>
</gene>
<name>A0ABR3LIV2_9TELE</name>
<organism evidence="2 3">
    <name type="scientific">Cirrhinus molitorella</name>
    <name type="common">mud carp</name>
    <dbReference type="NCBI Taxonomy" id="172907"/>
    <lineage>
        <taxon>Eukaryota</taxon>
        <taxon>Metazoa</taxon>
        <taxon>Chordata</taxon>
        <taxon>Craniata</taxon>
        <taxon>Vertebrata</taxon>
        <taxon>Euteleostomi</taxon>
        <taxon>Actinopterygii</taxon>
        <taxon>Neopterygii</taxon>
        <taxon>Teleostei</taxon>
        <taxon>Ostariophysi</taxon>
        <taxon>Cypriniformes</taxon>
        <taxon>Cyprinidae</taxon>
        <taxon>Labeoninae</taxon>
        <taxon>Labeonini</taxon>
        <taxon>Cirrhinus</taxon>
    </lineage>
</organism>